<proteinExistence type="predicted"/>
<evidence type="ECO:0000313" key="1">
    <source>
        <dbReference type="EMBL" id="MFC3581843.1"/>
    </source>
</evidence>
<comment type="caution">
    <text evidence="1">The sequence shown here is derived from an EMBL/GenBank/DDBJ whole genome shotgun (WGS) entry which is preliminary data.</text>
</comment>
<dbReference type="EMBL" id="JBHRXP010000009">
    <property type="protein sequence ID" value="MFC3581843.1"/>
    <property type="molecule type" value="Genomic_DNA"/>
</dbReference>
<organism evidence="1 2">
    <name type="scientific">Sphingomonas hylomeconis</name>
    <dbReference type="NCBI Taxonomy" id="1395958"/>
    <lineage>
        <taxon>Bacteria</taxon>
        <taxon>Pseudomonadati</taxon>
        <taxon>Pseudomonadota</taxon>
        <taxon>Alphaproteobacteria</taxon>
        <taxon>Sphingomonadales</taxon>
        <taxon>Sphingomonadaceae</taxon>
        <taxon>Sphingomonas</taxon>
    </lineage>
</organism>
<accession>A0ABV7SYY7</accession>
<name>A0ABV7SYY7_9SPHN</name>
<evidence type="ECO:0000313" key="2">
    <source>
        <dbReference type="Proteomes" id="UP001595713"/>
    </source>
</evidence>
<dbReference type="RefSeq" id="WP_261294731.1">
    <property type="nucleotide sequence ID" value="NZ_JANQBK010000009.1"/>
</dbReference>
<dbReference type="Proteomes" id="UP001595713">
    <property type="component" value="Unassembled WGS sequence"/>
</dbReference>
<sequence>MTLKIMKLKTAAVLIDRALDIADTVNENAIGARLSEVLHMTEQRIAQLELE</sequence>
<reference evidence="2" key="1">
    <citation type="journal article" date="2019" name="Int. J. Syst. Evol. Microbiol.">
        <title>The Global Catalogue of Microorganisms (GCM) 10K type strain sequencing project: providing services to taxonomists for standard genome sequencing and annotation.</title>
        <authorList>
            <consortium name="The Broad Institute Genomics Platform"/>
            <consortium name="The Broad Institute Genome Sequencing Center for Infectious Disease"/>
            <person name="Wu L."/>
            <person name="Ma J."/>
        </authorList>
    </citation>
    <scope>NUCLEOTIDE SEQUENCE [LARGE SCALE GENOMIC DNA]</scope>
    <source>
        <strain evidence="2">KCTC 42739</strain>
    </source>
</reference>
<protein>
    <submittedName>
        <fullName evidence="1">Uncharacterized protein</fullName>
    </submittedName>
</protein>
<keyword evidence="2" id="KW-1185">Reference proteome</keyword>
<gene>
    <name evidence="1" type="ORF">ACFONA_16865</name>
</gene>